<comment type="caution">
    <text evidence="2">The sequence shown here is derived from an EMBL/GenBank/DDBJ whole genome shotgun (WGS) entry which is preliminary data.</text>
</comment>
<accession>A0A5C8IIU9</accession>
<evidence type="ECO:0000259" key="1">
    <source>
        <dbReference type="Pfam" id="PF17137"/>
    </source>
</evidence>
<evidence type="ECO:0000313" key="3">
    <source>
        <dbReference type="Proteomes" id="UP000321926"/>
    </source>
</evidence>
<dbReference type="InterPro" id="IPR013780">
    <property type="entry name" value="Glyco_hydro_b"/>
</dbReference>
<feature type="domain" description="DUF5110" evidence="1">
    <location>
        <begin position="17"/>
        <end position="83"/>
    </location>
</feature>
<dbReference type="AlphaFoldDB" id="A0A5C8IIU9"/>
<gene>
    <name evidence="2" type="ORF">FVR03_23750</name>
</gene>
<proteinExistence type="predicted"/>
<protein>
    <submittedName>
        <fullName evidence="2">DUF5110 domain-containing protein</fullName>
    </submittedName>
</protein>
<dbReference type="OrthoDB" id="176168at2"/>
<dbReference type="RefSeq" id="WP_147924263.1">
    <property type="nucleotide sequence ID" value="NZ_VRTY01000185.1"/>
</dbReference>
<feature type="non-terminal residue" evidence="2">
    <location>
        <position position="1"/>
    </location>
</feature>
<name>A0A5C8IIU9_9BACT</name>
<keyword evidence="3" id="KW-1185">Reference proteome</keyword>
<dbReference type="Gene3D" id="2.60.40.1180">
    <property type="entry name" value="Golgi alpha-mannosidase II"/>
    <property type="match status" value="1"/>
</dbReference>
<dbReference type="Pfam" id="PF17137">
    <property type="entry name" value="DUF5110"/>
    <property type="match status" value="1"/>
</dbReference>
<reference evidence="2 3" key="1">
    <citation type="submission" date="2019-08" db="EMBL/GenBank/DDBJ databases">
        <authorList>
            <person name="Shi S."/>
        </authorList>
    </citation>
    <scope>NUCLEOTIDE SEQUENCE [LARGE SCALE GENOMIC DNA]</scope>
    <source>
        <strain evidence="2 3">GY10130</strain>
    </source>
</reference>
<sequence length="113" mass="12789">PFGPELQYTSEKPAETITLYVYGGQDGKFDLYEDENTNYNYEKGAFANIPVTYNDASKTLTIGKREGSFTGMLQKRTFNIVYVSQNKAHELNFDAKPDQVVKYTGKAKTVKLK</sequence>
<dbReference type="InterPro" id="IPR033403">
    <property type="entry name" value="DUF5110"/>
</dbReference>
<evidence type="ECO:0000313" key="2">
    <source>
        <dbReference type="EMBL" id="TXK20972.1"/>
    </source>
</evidence>
<organism evidence="2 3">
    <name type="scientific">Pontibacter qinzhouensis</name>
    <dbReference type="NCBI Taxonomy" id="2603253"/>
    <lineage>
        <taxon>Bacteria</taxon>
        <taxon>Pseudomonadati</taxon>
        <taxon>Bacteroidota</taxon>
        <taxon>Cytophagia</taxon>
        <taxon>Cytophagales</taxon>
        <taxon>Hymenobacteraceae</taxon>
        <taxon>Pontibacter</taxon>
    </lineage>
</organism>
<dbReference type="EMBL" id="VRTY01000185">
    <property type="protein sequence ID" value="TXK20972.1"/>
    <property type="molecule type" value="Genomic_DNA"/>
</dbReference>
<dbReference type="Proteomes" id="UP000321926">
    <property type="component" value="Unassembled WGS sequence"/>
</dbReference>